<comment type="caution">
    <text evidence="3">The sequence shown here is derived from an EMBL/GenBank/DDBJ whole genome shotgun (WGS) entry which is preliminary data.</text>
</comment>
<dbReference type="PANTHER" id="PTHR10039">
    <property type="entry name" value="AMELOGENIN"/>
    <property type="match status" value="1"/>
</dbReference>
<dbReference type="PANTHER" id="PTHR10039:SF16">
    <property type="entry name" value="GPI INOSITOL-DEACYLASE"/>
    <property type="match status" value="1"/>
</dbReference>
<gene>
    <name evidence="3" type="ORF">UCDDS831_g00546</name>
</gene>
<organism evidence="3 4">
    <name type="scientific">Diplodia seriata</name>
    <dbReference type="NCBI Taxonomy" id="420778"/>
    <lineage>
        <taxon>Eukaryota</taxon>
        <taxon>Fungi</taxon>
        <taxon>Dikarya</taxon>
        <taxon>Ascomycota</taxon>
        <taxon>Pezizomycotina</taxon>
        <taxon>Dothideomycetes</taxon>
        <taxon>Dothideomycetes incertae sedis</taxon>
        <taxon>Botryosphaeriales</taxon>
        <taxon>Botryosphaeriaceae</taxon>
        <taxon>Diplodia</taxon>
    </lineage>
</organism>
<sequence length="107" mass="12362">MERFKETLGIAMGVHQIRRLNVIDDNVRSIQASQRDTQQDKCMSEITKWLNSPDQGVNHDKKRKEHMDNTGEWFITGTSIQQWKQLASSVLWLYGIPGCGKSVLRFV</sequence>
<dbReference type="Proteomes" id="UP000034182">
    <property type="component" value="Unassembled WGS sequence"/>
</dbReference>
<dbReference type="EMBL" id="LAQI01000014">
    <property type="protein sequence ID" value="KKY28023.1"/>
    <property type="molecule type" value="Genomic_DNA"/>
</dbReference>
<dbReference type="InterPro" id="IPR056884">
    <property type="entry name" value="NPHP3-like_N"/>
</dbReference>
<accession>A0A0G2GXX5</accession>
<reference evidence="3 4" key="2">
    <citation type="submission" date="2015-05" db="EMBL/GenBank/DDBJ databases">
        <title>Distinctive expansion of gene families associated with plant cell wall degradation and secondary metabolism in the genomes of grapevine trunk pathogens.</title>
        <authorList>
            <person name="Lawrence D.P."/>
            <person name="Travadon R."/>
            <person name="Rolshausen P.E."/>
            <person name="Baumgartner K."/>
        </authorList>
    </citation>
    <scope>NUCLEOTIDE SEQUENCE [LARGE SCALE GENOMIC DNA]</scope>
    <source>
        <strain evidence="3">DS831</strain>
    </source>
</reference>
<protein>
    <submittedName>
        <fullName evidence="3">Putative ankyrin repeat protein</fullName>
    </submittedName>
</protein>
<keyword evidence="1" id="KW-0677">Repeat</keyword>
<evidence type="ECO:0000259" key="2">
    <source>
        <dbReference type="Pfam" id="PF24883"/>
    </source>
</evidence>
<name>A0A0G2GXX5_9PEZI</name>
<reference evidence="3 4" key="1">
    <citation type="submission" date="2015-03" db="EMBL/GenBank/DDBJ databases">
        <authorList>
            <person name="Morales-Cruz A."/>
            <person name="Amrine K.C."/>
            <person name="Cantu D."/>
        </authorList>
    </citation>
    <scope>NUCLEOTIDE SEQUENCE [LARGE SCALE GENOMIC DNA]</scope>
    <source>
        <strain evidence="3">DS831</strain>
    </source>
</reference>
<evidence type="ECO:0000256" key="1">
    <source>
        <dbReference type="ARBA" id="ARBA00022737"/>
    </source>
</evidence>
<dbReference type="Pfam" id="PF24883">
    <property type="entry name" value="NPHP3_N"/>
    <property type="match status" value="1"/>
</dbReference>
<evidence type="ECO:0000313" key="4">
    <source>
        <dbReference type="Proteomes" id="UP000034182"/>
    </source>
</evidence>
<evidence type="ECO:0000313" key="3">
    <source>
        <dbReference type="EMBL" id="KKY28023.1"/>
    </source>
</evidence>
<dbReference type="AlphaFoldDB" id="A0A0G2GXX5"/>
<feature type="domain" description="Nephrocystin 3-like N-terminal" evidence="2">
    <location>
        <begin position="69"/>
        <end position="104"/>
    </location>
</feature>
<proteinExistence type="predicted"/>